<keyword evidence="1" id="KW-0285">Flavoprotein</keyword>
<comment type="caution">
    <text evidence="4">The sequence shown here is derived from an EMBL/GenBank/DDBJ whole genome shotgun (WGS) entry which is preliminary data.</text>
</comment>
<dbReference type="InterPro" id="IPR013785">
    <property type="entry name" value="Aldolase_TIM"/>
</dbReference>
<keyword evidence="3" id="KW-0560">Oxidoreductase</keyword>
<sequence>MISASTKRFLKDTGSRVPIVCGPMYPGSNPELVAAVSEAGGFGVVQPIALTRLYGHDYREGLRLIKTLTDRPFGVNITILPKTAASAKYAKMNEDFADIAIEEGVPFLLTSLGKPNDIVEKAHANGVKVYHDVHNAKLAGRAYEAGVDGLNLLNNGMGGQTGAYTAEEIITAVKPLVPEDFPLMCAGGVSTPDQLKHLQDLGYAGAQLGTRFLATHEAKITDAYKEAIVKASSSDIVWTNKMAGTNSSVINTPMVSEGGLRTNAFVSFLLRTPATKALTRLYLLQGALEKYDQAAFDPDVQYWQAGKGVDGISNILTCKEVISQFE</sequence>
<dbReference type="OrthoDB" id="412383at2759"/>
<keyword evidence="5" id="KW-1185">Reference proteome</keyword>
<dbReference type="SUPFAM" id="SSF51412">
    <property type="entry name" value="Inosine monophosphate dehydrogenase (IMPDH)"/>
    <property type="match status" value="1"/>
</dbReference>
<dbReference type="CDD" id="cd04730">
    <property type="entry name" value="NPD_like"/>
    <property type="match status" value="1"/>
</dbReference>
<dbReference type="PANTHER" id="PTHR32332">
    <property type="entry name" value="2-NITROPROPANE DIOXYGENASE"/>
    <property type="match status" value="1"/>
</dbReference>
<keyword evidence="2" id="KW-0288">FMN</keyword>
<evidence type="ECO:0000256" key="2">
    <source>
        <dbReference type="ARBA" id="ARBA00022643"/>
    </source>
</evidence>
<dbReference type="EMBL" id="BRXZ01008597">
    <property type="protein sequence ID" value="GMI28510.1"/>
    <property type="molecule type" value="Genomic_DNA"/>
</dbReference>
<dbReference type="Gene3D" id="3.20.20.70">
    <property type="entry name" value="Aldolase class I"/>
    <property type="match status" value="1"/>
</dbReference>
<dbReference type="InterPro" id="IPR004136">
    <property type="entry name" value="NMO"/>
</dbReference>
<evidence type="ECO:0000256" key="1">
    <source>
        <dbReference type="ARBA" id="ARBA00022630"/>
    </source>
</evidence>
<name>A0A9W7G202_9STRA</name>
<evidence type="ECO:0008006" key="6">
    <source>
        <dbReference type="Google" id="ProtNLM"/>
    </source>
</evidence>
<evidence type="ECO:0000313" key="5">
    <source>
        <dbReference type="Proteomes" id="UP001165082"/>
    </source>
</evidence>
<organism evidence="4 5">
    <name type="scientific">Triparma retinervis</name>
    <dbReference type="NCBI Taxonomy" id="2557542"/>
    <lineage>
        <taxon>Eukaryota</taxon>
        <taxon>Sar</taxon>
        <taxon>Stramenopiles</taxon>
        <taxon>Ochrophyta</taxon>
        <taxon>Bolidophyceae</taxon>
        <taxon>Parmales</taxon>
        <taxon>Triparmaceae</taxon>
        <taxon>Triparma</taxon>
    </lineage>
</organism>
<dbReference type="GO" id="GO:0018580">
    <property type="term" value="F:nitronate monooxygenase activity"/>
    <property type="evidence" value="ECO:0007669"/>
    <property type="project" value="InterPro"/>
</dbReference>
<dbReference type="PANTHER" id="PTHR32332:SF20">
    <property type="entry name" value="2-NITROPROPANE DIOXYGENASE-LIKE PROTEIN"/>
    <property type="match status" value="1"/>
</dbReference>
<reference evidence="4" key="1">
    <citation type="submission" date="2022-07" db="EMBL/GenBank/DDBJ databases">
        <title>Genome analysis of Parmales, a sister group of diatoms, reveals the evolutionary specialization of diatoms from phago-mixotrophs to photoautotrophs.</title>
        <authorList>
            <person name="Ban H."/>
            <person name="Sato S."/>
            <person name="Yoshikawa S."/>
            <person name="Kazumasa Y."/>
            <person name="Nakamura Y."/>
            <person name="Ichinomiya M."/>
            <person name="Saitoh K."/>
            <person name="Sato N."/>
            <person name="Blanc-Mathieu R."/>
            <person name="Endo H."/>
            <person name="Kuwata A."/>
            <person name="Ogata H."/>
        </authorList>
    </citation>
    <scope>NUCLEOTIDE SEQUENCE</scope>
</reference>
<accession>A0A9W7G202</accession>
<protein>
    <recommendedName>
        <fullName evidence="6">Nitronate monooxygenase</fullName>
    </recommendedName>
</protein>
<dbReference type="Proteomes" id="UP001165082">
    <property type="component" value="Unassembled WGS sequence"/>
</dbReference>
<evidence type="ECO:0000313" key="4">
    <source>
        <dbReference type="EMBL" id="GMI28510.1"/>
    </source>
</evidence>
<dbReference type="Pfam" id="PF03060">
    <property type="entry name" value="NMO"/>
    <property type="match status" value="1"/>
</dbReference>
<dbReference type="AlphaFoldDB" id="A0A9W7G202"/>
<evidence type="ECO:0000256" key="3">
    <source>
        <dbReference type="ARBA" id="ARBA00023002"/>
    </source>
</evidence>
<proteinExistence type="predicted"/>
<gene>
    <name evidence="4" type="ORF">TrRE_jg9687</name>
</gene>